<dbReference type="GO" id="GO:0000981">
    <property type="term" value="F:DNA-binding transcription factor activity, RNA polymerase II-specific"/>
    <property type="evidence" value="ECO:0007669"/>
    <property type="project" value="InterPro"/>
</dbReference>
<evidence type="ECO:0000259" key="9">
    <source>
        <dbReference type="PROSITE" id="PS50048"/>
    </source>
</evidence>
<dbReference type="CDD" id="cd00067">
    <property type="entry name" value="GAL4"/>
    <property type="match status" value="1"/>
</dbReference>
<evidence type="ECO:0000256" key="4">
    <source>
        <dbReference type="ARBA" id="ARBA00023125"/>
    </source>
</evidence>
<dbReference type="PANTHER" id="PTHR47659:SF7">
    <property type="entry name" value="FUNGAL TRANSCRIPTIONAL REGULATORY PROTEIN, N-TERMINAL DOMAIN-CONTAINING PROTEIN"/>
    <property type="match status" value="1"/>
</dbReference>
<reference evidence="10 11" key="1">
    <citation type="submission" date="2014-02" db="EMBL/GenBank/DDBJ databases">
        <title>Transposable element dynamics among asymbiotic and ectomycorrhizal Amanita fungi.</title>
        <authorList>
            <consortium name="DOE Joint Genome Institute"/>
            <person name="Hess J."/>
            <person name="Skrede I."/>
            <person name="Wolfe B."/>
            <person name="LaButti K."/>
            <person name="Ohm R.A."/>
            <person name="Grigoriev I.V."/>
            <person name="Pringle A."/>
        </authorList>
    </citation>
    <scope>NUCLEOTIDE SEQUENCE [LARGE SCALE GENOMIC DNA]</scope>
    <source>
        <strain evidence="10 11">SKay4041</strain>
    </source>
</reference>
<dbReference type="GO" id="GO:0008270">
    <property type="term" value="F:zinc ion binding"/>
    <property type="evidence" value="ECO:0007669"/>
    <property type="project" value="InterPro"/>
</dbReference>
<dbReference type="AlphaFoldDB" id="A0A2A9NIZ3"/>
<feature type="compositionally biased region" description="Basic residues" evidence="7">
    <location>
        <begin position="113"/>
        <end position="124"/>
    </location>
</feature>
<dbReference type="GO" id="GO:0003677">
    <property type="term" value="F:DNA binding"/>
    <property type="evidence" value="ECO:0007669"/>
    <property type="project" value="UniProtKB-KW"/>
</dbReference>
<dbReference type="OrthoDB" id="5575144at2759"/>
<name>A0A2A9NIZ3_9AGAR</name>
<evidence type="ECO:0000256" key="2">
    <source>
        <dbReference type="ARBA" id="ARBA00022833"/>
    </source>
</evidence>
<feature type="domain" description="Zn(2)-C6 fungal-type" evidence="9">
    <location>
        <begin position="78"/>
        <end position="109"/>
    </location>
</feature>
<accession>A0A2A9NIZ3</accession>
<keyword evidence="6" id="KW-0539">Nucleus</keyword>
<feature type="region of interest" description="Disordered" evidence="7">
    <location>
        <begin position="51"/>
        <end position="72"/>
    </location>
</feature>
<evidence type="ECO:0000256" key="8">
    <source>
        <dbReference type="SAM" id="SignalP"/>
    </source>
</evidence>
<keyword evidence="3" id="KW-0805">Transcription regulation</keyword>
<evidence type="ECO:0000256" key="5">
    <source>
        <dbReference type="ARBA" id="ARBA00023163"/>
    </source>
</evidence>
<keyword evidence="4" id="KW-0238">DNA-binding</keyword>
<dbReference type="Proteomes" id="UP000242287">
    <property type="component" value="Unassembled WGS sequence"/>
</dbReference>
<keyword evidence="8" id="KW-0732">Signal</keyword>
<dbReference type="EMBL" id="KZ302098">
    <property type="protein sequence ID" value="PFH47680.1"/>
    <property type="molecule type" value="Genomic_DNA"/>
</dbReference>
<feature type="chain" id="PRO_5013106415" description="Zn(2)-C6 fungal-type domain-containing protein" evidence="8">
    <location>
        <begin position="24"/>
        <end position="286"/>
    </location>
</feature>
<feature type="region of interest" description="Disordered" evidence="7">
    <location>
        <begin position="110"/>
        <end position="148"/>
    </location>
</feature>
<evidence type="ECO:0000256" key="7">
    <source>
        <dbReference type="SAM" id="MobiDB-lite"/>
    </source>
</evidence>
<dbReference type="SMART" id="SM00066">
    <property type="entry name" value="GAL4"/>
    <property type="match status" value="1"/>
</dbReference>
<protein>
    <recommendedName>
        <fullName evidence="9">Zn(2)-C6 fungal-type domain-containing protein</fullName>
    </recommendedName>
</protein>
<sequence>MPIYVSSSFHLLLFSLSFSLMASLDTNDSHPDSSRSTQSSLTIQSTSLSSGTIHMYPFPSPSTSSQPQRSKRRQVKNACTNCQKACKKCDDARPCLRCVRYGVQEACVSSQRKERKKGVKRGPYKKRDGKDRAASMNTNHPEAPLQQGVHTAPPIPPPLASSPVVSSYMSFGLPTGYYSHFPPPALAKSVEAPSIYPPYIFTHLPPTVQSPQIRQEAVINPTCVPHQCYSAAFVAQFNSPVYSPYSIARPDNQATLPNYTVYGSHLSARQSGTSSSDCGGDLHRSG</sequence>
<dbReference type="PANTHER" id="PTHR47659">
    <property type="entry name" value="ZN(II)2CYS6 TRANSCRIPTION FACTOR (EUROFUNG)-RELATED"/>
    <property type="match status" value="1"/>
</dbReference>
<dbReference type="PROSITE" id="PS50048">
    <property type="entry name" value="ZN2_CY6_FUNGAL_2"/>
    <property type="match status" value="1"/>
</dbReference>
<feature type="signal peptide" evidence="8">
    <location>
        <begin position="1"/>
        <end position="23"/>
    </location>
</feature>
<evidence type="ECO:0000256" key="3">
    <source>
        <dbReference type="ARBA" id="ARBA00023015"/>
    </source>
</evidence>
<evidence type="ECO:0000256" key="6">
    <source>
        <dbReference type="ARBA" id="ARBA00023242"/>
    </source>
</evidence>
<dbReference type="STRING" id="703135.A0A2A9NIZ3"/>
<keyword evidence="11" id="KW-1185">Reference proteome</keyword>
<evidence type="ECO:0000256" key="1">
    <source>
        <dbReference type="ARBA" id="ARBA00022723"/>
    </source>
</evidence>
<organism evidence="10 11">
    <name type="scientific">Amanita thiersii Skay4041</name>
    <dbReference type="NCBI Taxonomy" id="703135"/>
    <lineage>
        <taxon>Eukaryota</taxon>
        <taxon>Fungi</taxon>
        <taxon>Dikarya</taxon>
        <taxon>Basidiomycota</taxon>
        <taxon>Agaricomycotina</taxon>
        <taxon>Agaricomycetes</taxon>
        <taxon>Agaricomycetidae</taxon>
        <taxon>Agaricales</taxon>
        <taxon>Pluteineae</taxon>
        <taxon>Amanitaceae</taxon>
        <taxon>Amanita</taxon>
    </lineage>
</organism>
<evidence type="ECO:0000313" key="10">
    <source>
        <dbReference type="EMBL" id="PFH47680.1"/>
    </source>
</evidence>
<dbReference type="InterPro" id="IPR001138">
    <property type="entry name" value="Zn2Cys6_DnaBD"/>
</dbReference>
<evidence type="ECO:0000313" key="11">
    <source>
        <dbReference type="Proteomes" id="UP000242287"/>
    </source>
</evidence>
<keyword evidence="1" id="KW-0479">Metal-binding</keyword>
<proteinExistence type="predicted"/>
<keyword evidence="2" id="KW-0862">Zinc</keyword>
<keyword evidence="5" id="KW-0804">Transcription</keyword>
<dbReference type="InterPro" id="IPR050335">
    <property type="entry name" value="ERT1_acuK_gluconeogen_tf"/>
</dbReference>
<gene>
    <name evidence="10" type="ORF">AMATHDRAFT_67217</name>
</gene>